<evidence type="ECO:0000256" key="1">
    <source>
        <dbReference type="ARBA" id="ARBA00006739"/>
    </source>
</evidence>
<feature type="domain" description="Glycosyltransferase 2-like" evidence="5">
    <location>
        <begin position="41"/>
        <end position="203"/>
    </location>
</feature>
<feature type="transmembrane region" description="Helical" evidence="4">
    <location>
        <begin position="292"/>
        <end position="311"/>
    </location>
</feature>
<dbReference type="OrthoDB" id="9805625at2"/>
<evidence type="ECO:0000313" key="6">
    <source>
        <dbReference type="EMBL" id="REG90985.1"/>
    </source>
</evidence>
<evidence type="ECO:0000313" key="7">
    <source>
        <dbReference type="Proteomes" id="UP000256405"/>
    </source>
</evidence>
<protein>
    <submittedName>
        <fullName evidence="6">Cellulose synthase/poly-beta-1,6-N-acetylglucosamine synthase-like glycosyltransferase</fullName>
    </submittedName>
</protein>
<keyword evidence="3 6" id="KW-0808">Transferase</keyword>
<keyword evidence="2" id="KW-0328">Glycosyltransferase</keyword>
<keyword evidence="7" id="KW-1185">Reference proteome</keyword>
<dbReference type="EMBL" id="QUNF01000005">
    <property type="protein sequence ID" value="REG90985.1"/>
    <property type="molecule type" value="Genomic_DNA"/>
</dbReference>
<comment type="similarity">
    <text evidence="1">Belongs to the glycosyltransferase 2 family.</text>
</comment>
<reference evidence="6 7" key="1">
    <citation type="submission" date="2018-08" db="EMBL/GenBank/DDBJ databases">
        <title>Genomic Encyclopedia of Archaeal and Bacterial Type Strains, Phase II (KMG-II): from individual species to whole genera.</title>
        <authorList>
            <person name="Goeker M."/>
        </authorList>
    </citation>
    <scope>NUCLEOTIDE SEQUENCE [LARGE SCALE GENOMIC DNA]</scope>
    <source>
        <strain evidence="6 7">DSM 15986</strain>
    </source>
</reference>
<evidence type="ECO:0000256" key="3">
    <source>
        <dbReference type="ARBA" id="ARBA00022679"/>
    </source>
</evidence>
<dbReference type="Proteomes" id="UP000256405">
    <property type="component" value="Unassembled WGS sequence"/>
</dbReference>
<evidence type="ECO:0000256" key="2">
    <source>
        <dbReference type="ARBA" id="ARBA00022676"/>
    </source>
</evidence>
<keyword evidence="4" id="KW-0812">Transmembrane</keyword>
<gene>
    <name evidence="6" type="ORF">C8N25_10593</name>
</gene>
<evidence type="ECO:0000256" key="4">
    <source>
        <dbReference type="SAM" id="Phobius"/>
    </source>
</evidence>
<sequence>MLSFYLVWSLSYFTLLWWMSRFWLENVGSAPIRSFYPEVTLMVPFRNEAKNIPSLGLNLKKLKYPNLEIFLLDDHSEDGSFQLLQKCFEDKKNVQVLRSPGKGKKSALEHGVALASGEIILCSDADCYFPEFWVEKMVLPFHNPEVQLVAGAVLVEGKGEFLEIFQAMDWASILLMTNYSFAQKNPLMCSGANLAYRKEAFAKVNGYEGNREFASGDDEFLLKKIHKLYGAEACCYLASLETLIKTKPEPTWQALVNQRVRWASKWRAHSSISHALSAAVAFLVQLVWIGSFYLISLGGKGVLAFGLVWIVKVTSEKMSLGKVLNSLGSQPGNLSIIQTSFVHPFYVLKVGAGALRGKFTWKGRGN</sequence>
<organism evidence="6 7">
    <name type="scientific">Algoriphagus antarcticus</name>
    <dbReference type="NCBI Taxonomy" id="238540"/>
    <lineage>
        <taxon>Bacteria</taxon>
        <taxon>Pseudomonadati</taxon>
        <taxon>Bacteroidota</taxon>
        <taxon>Cytophagia</taxon>
        <taxon>Cytophagales</taxon>
        <taxon>Cyclobacteriaceae</taxon>
        <taxon>Algoriphagus</taxon>
    </lineage>
</organism>
<dbReference type="SUPFAM" id="SSF53448">
    <property type="entry name" value="Nucleotide-diphospho-sugar transferases"/>
    <property type="match status" value="1"/>
</dbReference>
<dbReference type="AlphaFoldDB" id="A0A3E0DYF8"/>
<name>A0A3E0DYF8_9BACT</name>
<dbReference type="InterPro" id="IPR029044">
    <property type="entry name" value="Nucleotide-diphossugar_trans"/>
</dbReference>
<dbReference type="InterPro" id="IPR001173">
    <property type="entry name" value="Glyco_trans_2-like"/>
</dbReference>
<dbReference type="RefSeq" id="WP_086539617.1">
    <property type="nucleotide sequence ID" value="NZ_MSSW01000002.1"/>
</dbReference>
<dbReference type="GO" id="GO:0016757">
    <property type="term" value="F:glycosyltransferase activity"/>
    <property type="evidence" value="ECO:0007669"/>
    <property type="project" value="UniProtKB-KW"/>
</dbReference>
<keyword evidence="4" id="KW-1133">Transmembrane helix</keyword>
<keyword evidence="4" id="KW-0472">Membrane</keyword>
<accession>A0A3E0DYF8</accession>
<proteinExistence type="inferred from homology"/>
<dbReference type="Pfam" id="PF00535">
    <property type="entry name" value="Glycos_transf_2"/>
    <property type="match status" value="1"/>
</dbReference>
<dbReference type="Gene3D" id="3.90.550.10">
    <property type="entry name" value="Spore Coat Polysaccharide Biosynthesis Protein SpsA, Chain A"/>
    <property type="match status" value="1"/>
</dbReference>
<dbReference type="PANTHER" id="PTHR43630:SF1">
    <property type="entry name" value="POLY-BETA-1,6-N-ACETYL-D-GLUCOSAMINE SYNTHASE"/>
    <property type="match status" value="1"/>
</dbReference>
<dbReference type="PANTHER" id="PTHR43630">
    <property type="entry name" value="POLY-BETA-1,6-N-ACETYL-D-GLUCOSAMINE SYNTHASE"/>
    <property type="match status" value="1"/>
</dbReference>
<comment type="caution">
    <text evidence="6">The sequence shown here is derived from an EMBL/GenBank/DDBJ whole genome shotgun (WGS) entry which is preliminary data.</text>
</comment>
<evidence type="ECO:0000259" key="5">
    <source>
        <dbReference type="Pfam" id="PF00535"/>
    </source>
</evidence>